<keyword evidence="1" id="KW-0812">Transmembrane</keyword>
<dbReference type="AlphaFoldDB" id="A0AA51REY0"/>
<sequence>MLKFFKWFSASAILLFTIALIAGVFYFKNNLKPKIQPLVQEKISNKLQDSVVFSYEDLSVNFFNKSADISNIKFSLVKKGNLEDTIAHLSLEEVSIQLDNSYFDFLSLEKLSIKSLNLEKPEAFLPIDTKKIRLKKSKEKRDKQIAIFLKTFKLNGGKIALYDKPNEKIGLLTTGIKIECDSLLIDENFSLENFSPAKLGVSLFNVKYPLKDNYHRAEIELINFNLTQGNIALKNVVFKPKDSKAIFAKRKGVEESYVKISVDSIAVLGWKWKDLNAVFVEEINVISADLYVYKDKNYPLPEDRFVPIITEELRKSDIPIYIKNVKIEDSFIEYEQLSKGKNKTGKLHFDKVKGEITNISNVNDSIKESGNSLTIKASGNFYGKGKLETTMNYSLESPAFHIEGSLSEMEIAPINNFIQNIYPVKVKSGKTDKVEFDFSGDNINSKGELRFYYSDLKLESEIKDKEGKLLDKAVTKIGNWVLAQNNPKSGEDEIEIGRFEHERDTRKSMFNFWAKSVVAGFKATFGIDEVEKMKERIEDEDKNLWEKLGFGNDEE</sequence>
<proteinExistence type="predicted"/>
<accession>A0AA51REY0</accession>
<dbReference type="EMBL" id="CP129971">
    <property type="protein sequence ID" value="WMN12375.1"/>
    <property type="molecule type" value="Genomic_DNA"/>
</dbReference>
<evidence type="ECO:0000313" key="2">
    <source>
        <dbReference type="EMBL" id="WMN12375.1"/>
    </source>
</evidence>
<evidence type="ECO:0000313" key="3">
    <source>
        <dbReference type="Proteomes" id="UP001230496"/>
    </source>
</evidence>
<keyword evidence="1" id="KW-1133">Transmembrane helix</keyword>
<keyword evidence="1" id="KW-0472">Membrane</keyword>
<keyword evidence="3" id="KW-1185">Reference proteome</keyword>
<evidence type="ECO:0000256" key="1">
    <source>
        <dbReference type="SAM" id="Phobius"/>
    </source>
</evidence>
<dbReference type="Proteomes" id="UP001230496">
    <property type="component" value="Chromosome"/>
</dbReference>
<gene>
    <name evidence="2" type="ORF">QYS49_33380</name>
</gene>
<dbReference type="KEGG" id="msaa:QYS49_33380"/>
<dbReference type="RefSeq" id="WP_308350396.1">
    <property type="nucleotide sequence ID" value="NZ_CP129971.1"/>
</dbReference>
<evidence type="ECO:0008006" key="4">
    <source>
        <dbReference type="Google" id="ProtNLM"/>
    </source>
</evidence>
<protein>
    <recommendedName>
        <fullName evidence="4">DUF748 domain-containing protein</fullName>
    </recommendedName>
</protein>
<feature type="transmembrane region" description="Helical" evidence="1">
    <location>
        <begin position="7"/>
        <end position="27"/>
    </location>
</feature>
<organism evidence="2 3">
    <name type="scientific">Marivirga salinarum</name>
    <dbReference type="NCBI Taxonomy" id="3059078"/>
    <lineage>
        <taxon>Bacteria</taxon>
        <taxon>Pseudomonadati</taxon>
        <taxon>Bacteroidota</taxon>
        <taxon>Cytophagia</taxon>
        <taxon>Cytophagales</taxon>
        <taxon>Marivirgaceae</taxon>
        <taxon>Marivirga</taxon>
    </lineage>
</organism>
<reference evidence="2 3" key="1">
    <citation type="submission" date="2023-08" db="EMBL/GenBank/DDBJ databases">
        <title>Comparative genomics and taxonomic characterization of three novel marine species of genus Marivirga.</title>
        <authorList>
            <person name="Muhammad N."/>
            <person name="Kim S.-G."/>
        </authorList>
    </citation>
    <scope>NUCLEOTIDE SEQUENCE [LARGE SCALE GENOMIC DNA]</scope>
    <source>
        <strain evidence="2 3">BDSF4-3</strain>
    </source>
</reference>
<name>A0AA51REY0_9BACT</name>